<dbReference type="Pfam" id="PF03551">
    <property type="entry name" value="PadR"/>
    <property type="match status" value="1"/>
</dbReference>
<dbReference type="Gene3D" id="1.10.10.10">
    <property type="entry name" value="Winged helix-like DNA-binding domain superfamily/Winged helix DNA-binding domain"/>
    <property type="match status" value="1"/>
</dbReference>
<dbReference type="Proteomes" id="UP000189370">
    <property type="component" value="Unassembled WGS sequence"/>
</dbReference>
<keyword evidence="3" id="KW-1185">Reference proteome</keyword>
<organism evidence="2 3">
    <name type="scientific">Natrinema saccharevitans</name>
    <dbReference type="NCBI Taxonomy" id="301967"/>
    <lineage>
        <taxon>Archaea</taxon>
        <taxon>Methanobacteriati</taxon>
        <taxon>Methanobacteriota</taxon>
        <taxon>Stenosarchaea group</taxon>
        <taxon>Halobacteria</taxon>
        <taxon>Halobacteriales</taxon>
        <taxon>Natrialbaceae</taxon>
        <taxon>Natrinema</taxon>
    </lineage>
</organism>
<feature type="domain" description="Transcription regulator PadR N-terminal" evidence="1">
    <location>
        <begin position="29"/>
        <end position="83"/>
    </location>
</feature>
<gene>
    <name evidence="2" type="ORF">A6E15_18265</name>
</gene>
<evidence type="ECO:0000313" key="3">
    <source>
        <dbReference type="Proteomes" id="UP000189370"/>
    </source>
</evidence>
<dbReference type="InterPro" id="IPR036390">
    <property type="entry name" value="WH_DNA-bd_sf"/>
</dbReference>
<dbReference type="SUPFAM" id="SSF46785">
    <property type="entry name" value="Winged helix' DNA-binding domain"/>
    <property type="match status" value="1"/>
</dbReference>
<evidence type="ECO:0000313" key="2">
    <source>
        <dbReference type="EMBL" id="OLZ39457.1"/>
    </source>
</evidence>
<sequence>MADGGTTWTDLSAFQRDLLATIARLEDSDEPSYGLAIKAALETRYGEVNHGRLYPNLDDLVERDFGEKSELDRQTNEYTLTEASYTLLETRTRQLAATCGITTQRPVTDGGDR</sequence>
<comment type="caution">
    <text evidence="2">The sequence shown here is derived from an EMBL/GenBank/DDBJ whole genome shotgun (WGS) entry which is preliminary data.</text>
</comment>
<dbReference type="InterPro" id="IPR036388">
    <property type="entry name" value="WH-like_DNA-bd_sf"/>
</dbReference>
<reference evidence="3" key="1">
    <citation type="submission" date="2016-04" db="EMBL/GenBank/DDBJ databases">
        <authorList>
            <person name="Chen S.-C."/>
            <person name="Lai M.-C."/>
        </authorList>
    </citation>
    <scope>NUCLEOTIDE SEQUENCE [LARGE SCALE GENOMIC DNA]</scope>
    <source>
        <strain evidence="3">AB14</strain>
    </source>
</reference>
<dbReference type="InterPro" id="IPR005149">
    <property type="entry name" value="Tscrpt_reg_PadR_N"/>
</dbReference>
<accession>A0A1S8ASD2</accession>
<protein>
    <submittedName>
        <fullName evidence="2">PadR family transcriptional regulator</fullName>
    </submittedName>
</protein>
<proteinExistence type="predicted"/>
<evidence type="ECO:0000259" key="1">
    <source>
        <dbReference type="Pfam" id="PF03551"/>
    </source>
</evidence>
<name>A0A1S8ASD2_9EURY</name>
<dbReference type="AlphaFoldDB" id="A0A1S8ASD2"/>
<dbReference type="EMBL" id="LWLN01000002">
    <property type="protein sequence ID" value="OLZ39457.1"/>
    <property type="molecule type" value="Genomic_DNA"/>
</dbReference>